<keyword evidence="1" id="KW-0472">Membrane</keyword>
<dbReference type="Proteomes" id="UP000186917">
    <property type="component" value="Unassembled WGS sequence"/>
</dbReference>
<sequence>MRPVNYENIKNKTLIFWGYFILLIICAFVPVLLFFKSYNVQKQYIADDILACKKVLNKQIVLHNKVDSLYSLMQMLNANQVRSDLFLEKYIADNKKDITRIIDADSAAFQHYSLLLTEVDKMLMLKDSIRNIVDREQLALKDLSDCIKFTRKIQNDLTYDPQRNFSSAR</sequence>
<evidence type="ECO:0000313" key="2">
    <source>
        <dbReference type="EMBL" id="SIT21676.1"/>
    </source>
</evidence>
<dbReference type="OrthoDB" id="665544at2"/>
<dbReference type="RefSeq" id="WP_076380017.1">
    <property type="nucleotide sequence ID" value="NZ_AP017422.1"/>
</dbReference>
<dbReference type="Pfam" id="PF17561">
    <property type="entry name" value="TssO"/>
    <property type="match status" value="1"/>
</dbReference>
<dbReference type="KEGG" id="fln:FLA_1376"/>
<dbReference type="InterPro" id="IPR039449">
    <property type="entry name" value="TssO"/>
</dbReference>
<keyword evidence="1" id="KW-0812">Transmembrane</keyword>
<dbReference type="STRING" id="477680.SAMN05421788_105176"/>
<evidence type="ECO:0000313" key="3">
    <source>
        <dbReference type="Proteomes" id="UP000186917"/>
    </source>
</evidence>
<evidence type="ECO:0000256" key="1">
    <source>
        <dbReference type="SAM" id="Phobius"/>
    </source>
</evidence>
<dbReference type="AlphaFoldDB" id="A0A173MD17"/>
<gene>
    <name evidence="2" type="ORF">SAMN05421788_105176</name>
</gene>
<name>A0A173MD17_9BACT</name>
<keyword evidence="1" id="KW-1133">Transmembrane helix</keyword>
<proteinExistence type="predicted"/>
<keyword evidence="3" id="KW-1185">Reference proteome</keyword>
<dbReference type="EMBL" id="FTOR01000005">
    <property type="protein sequence ID" value="SIT21676.1"/>
    <property type="molecule type" value="Genomic_DNA"/>
</dbReference>
<reference evidence="3" key="1">
    <citation type="submission" date="2017-01" db="EMBL/GenBank/DDBJ databases">
        <authorList>
            <person name="Varghese N."/>
            <person name="Submissions S."/>
        </authorList>
    </citation>
    <scope>NUCLEOTIDE SEQUENCE [LARGE SCALE GENOMIC DNA]</scope>
    <source>
        <strain evidence="3">DSM 21054</strain>
    </source>
</reference>
<organism evidence="2 3">
    <name type="scientific">Filimonas lacunae</name>
    <dbReference type="NCBI Taxonomy" id="477680"/>
    <lineage>
        <taxon>Bacteria</taxon>
        <taxon>Pseudomonadati</taxon>
        <taxon>Bacteroidota</taxon>
        <taxon>Chitinophagia</taxon>
        <taxon>Chitinophagales</taxon>
        <taxon>Chitinophagaceae</taxon>
        <taxon>Filimonas</taxon>
    </lineage>
</organism>
<protein>
    <submittedName>
        <fullName evidence="2">Uncharacterized protein</fullName>
    </submittedName>
</protein>
<feature type="transmembrane region" description="Helical" evidence="1">
    <location>
        <begin position="14"/>
        <end position="35"/>
    </location>
</feature>
<accession>A0A173MD17</accession>